<feature type="region of interest" description="Disordered" evidence="1">
    <location>
        <begin position="1"/>
        <end position="38"/>
    </location>
</feature>
<gene>
    <name evidence="2" type="ORF">CKAN_01555200</name>
</gene>
<keyword evidence="3" id="KW-1185">Reference proteome</keyword>
<evidence type="ECO:0000256" key="1">
    <source>
        <dbReference type="SAM" id="MobiDB-lite"/>
    </source>
</evidence>
<sequence length="295" mass="33523">MGSRERYQKDHFQQESHWKTSASKYKKPPSGRSRQPTVPSWEKRFCTSVCKIPWRKICESKRFEGAYQSIIKWNDSAGKEAFQNAKSRYWAKINGHPCDISLPDPDLFIDVVDWNSSIDPKLLSDLDRERTVSEQDVDDVELEILDSGLWNQPIIPTGWGDDDDDNLVMKPNNTMTHGGQNYNRIAGNSSIWDHSGEENKVDKARESDAMENRVALNNSYGNADSSNFMRGGLTAGNNAWGKRIQESKPRTMGGVDGGRNVKVVENEKFRKNGGDWRTGAGYWQKKERRPACCAN</sequence>
<accession>A0A3S3QM96</accession>
<feature type="compositionally biased region" description="Basic and acidic residues" evidence="1">
    <location>
        <begin position="1"/>
        <end position="18"/>
    </location>
</feature>
<dbReference type="OrthoDB" id="1899291at2759"/>
<evidence type="ECO:0000313" key="3">
    <source>
        <dbReference type="Proteomes" id="UP000283530"/>
    </source>
</evidence>
<organism evidence="2 3">
    <name type="scientific">Cinnamomum micranthum f. kanehirae</name>
    <dbReference type="NCBI Taxonomy" id="337451"/>
    <lineage>
        <taxon>Eukaryota</taxon>
        <taxon>Viridiplantae</taxon>
        <taxon>Streptophyta</taxon>
        <taxon>Embryophyta</taxon>
        <taxon>Tracheophyta</taxon>
        <taxon>Spermatophyta</taxon>
        <taxon>Magnoliopsida</taxon>
        <taxon>Magnoliidae</taxon>
        <taxon>Laurales</taxon>
        <taxon>Lauraceae</taxon>
        <taxon>Cinnamomum</taxon>
    </lineage>
</organism>
<comment type="caution">
    <text evidence="2">The sequence shown here is derived from an EMBL/GenBank/DDBJ whole genome shotgun (WGS) entry which is preliminary data.</text>
</comment>
<name>A0A3S3QM96_9MAGN</name>
<protein>
    <submittedName>
        <fullName evidence="2">Uncharacterized protein</fullName>
    </submittedName>
</protein>
<dbReference type="EMBL" id="QPKB01000006">
    <property type="protein sequence ID" value="RWR86643.1"/>
    <property type="molecule type" value="Genomic_DNA"/>
</dbReference>
<evidence type="ECO:0000313" key="2">
    <source>
        <dbReference type="EMBL" id="RWR86643.1"/>
    </source>
</evidence>
<dbReference type="PANTHER" id="PTHR34567:SF3">
    <property type="entry name" value="FK506-BINDING-LIKE PROTEIN"/>
    <property type="match status" value="1"/>
</dbReference>
<dbReference type="PANTHER" id="PTHR34567">
    <property type="entry name" value="FK506-BINDING-LIKE PROTEIN"/>
    <property type="match status" value="1"/>
</dbReference>
<proteinExistence type="predicted"/>
<dbReference type="STRING" id="337451.A0A3S3QM96"/>
<dbReference type="Proteomes" id="UP000283530">
    <property type="component" value="Unassembled WGS sequence"/>
</dbReference>
<reference evidence="2 3" key="1">
    <citation type="journal article" date="2019" name="Nat. Plants">
        <title>Stout camphor tree genome fills gaps in understanding of flowering plant genome evolution.</title>
        <authorList>
            <person name="Chaw S.M."/>
            <person name="Liu Y.C."/>
            <person name="Wu Y.W."/>
            <person name="Wang H.Y."/>
            <person name="Lin C.I."/>
            <person name="Wu C.S."/>
            <person name="Ke H.M."/>
            <person name="Chang L.Y."/>
            <person name="Hsu C.Y."/>
            <person name="Yang H.T."/>
            <person name="Sudianto E."/>
            <person name="Hsu M.H."/>
            <person name="Wu K.P."/>
            <person name="Wang L.N."/>
            <person name="Leebens-Mack J.H."/>
            <person name="Tsai I.J."/>
        </authorList>
    </citation>
    <scope>NUCLEOTIDE SEQUENCE [LARGE SCALE GENOMIC DNA]</scope>
    <source>
        <strain evidence="3">cv. Chaw 1501</strain>
        <tissue evidence="2">Young leaves</tissue>
    </source>
</reference>
<dbReference type="AlphaFoldDB" id="A0A3S3QM96"/>